<organism evidence="3 4">
    <name type="scientific">Phellinidium pouzarii</name>
    <dbReference type="NCBI Taxonomy" id="167371"/>
    <lineage>
        <taxon>Eukaryota</taxon>
        <taxon>Fungi</taxon>
        <taxon>Dikarya</taxon>
        <taxon>Basidiomycota</taxon>
        <taxon>Agaricomycotina</taxon>
        <taxon>Agaricomycetes</taxon>
        <taxon>Hymenochaetales</taxon>
        <taxon>Hymenochaetaceae</taxon>
        <taxon>Phellinidium</taxon>
    </lineage>
</organism>
<dbReference type="Gene3D" id="3.20.20.100">
    <property type="entry name" value="NADP-dependent oxidoreductase domain"/>
    <property type="match status" value="1"/>
</dbReference>
<dbReference type="Pfam" id="PF00248">
    <property type="entry name" value="Aldo_ket_red"/>
    <property type="match status" value="1"/>
</dbReference>
<evidence type="ECO:0000313" key="4">
    <source>
        <dbReference type="Proteomes" id="UP000308199"/>
    </source>
</evidence>
<keyword evidence="1" id="KW-0560">Oxidoreductase</keyword>
<dbReference type="AlphaFoldDB" id="A0A4S4L216"/>
<accession>A0A4S4L216</accession>
<dbReference type="PANTHER" id="PTHR43364:SF4">
    <property type="entry name" value="NAD(P)-LINKED OXIDOREDUCTASE SUPERFAMILY PROTEIN"/>
    <property type="match status" value="1"/>
</dbReference>
<dbReference type="InterPro" id="IPR050523">
    <property type="entry name" value="AKR_Detox_Biosynth"/>
</dbReference>
<reference evidence="3 4" key="1">
    <citation type="submission" date="2019-02" db="EMBL/GenBank/DDBJ databases">
        <title>Genome sequencing of the rare red list fungi Phellinidium pouzarii.</title>
        <authorList>
            <person name="Buettner E."/>
            <person name="Kellner H."/>
        </authorList>
    </citation>
    <scope>NUCLEOTIDE SEQUENCE [LARGE SCALE GENOMIC DNA]</scope>
    <source>
        <strain evidence="3 4">DSM 108285</strain>
    </source>
</reference>
<dbReference type="PANTHER" id="PTHR43364">
    <property type="entry name" value="NADH-SPECIFIC METHYLGLYOXAL REDUCTASE-RELATED"/>
    <property type="match status" value="1"/>
</dbReference>
<evidence type="ECO:0000259" key="2">
    <source>
        <dbReference type="Pfam" id="PF00248"/>
    </source>
</evidence>
<proteinExistence type="predicted"/>
<dbReference type="Proteomes" id="UP000308199">
    <property type="component" value="Unassembled WGS sequence"/>
</dbReference>
<name>A0A4S4L216_9AGAM</name>
<comment type="caution">
    <text evidence="3">The sequence shown here is derived from an EMBL/GenBank/DDBJ whole genome shotgun (WGS) entry which is preliminary data.</text>
</comment>
<evidence type="ECO:0000256" key="1">
    <source>
        <dbReference type="ARBA" id="ARBA00023002"/>
    </source>
</evidence>
<dbReference type="InterPro" id="IPR036812">
    <property type="entry name" value="NAD(P)_OxRdtase_dom_sf"/>
</dbReference>
<dbReference type="GO" id="GO:0016491">
    <property type="term" value="F:oxidoreductase activity"/>
    <property type="evidence" value="ECO:0007669"/>
    <property type="project" value="UniProtKB-KW"/>
</dbReference>
<sequence>MALTCSYLISTLRTLHFTYRISSPAIMASTRVPLLFGTMNMGVQGKNAVRNHDLQECQEIIDVFYKYGHKELDTARVYAEGTTEEYDRVFPVNPGDHHPAKLRATFKTSLEKLSRSKVRVLYLHAPDRSIAFEDTLREINALYNEGRFEFFGLSSYAAWEVNDHNLCSAASDLCYLTSFKVAEIAITCKKNGWIQPKIYQAMYNAITRSMESELVPCCRKYGLRIVIYNPLALPSIFMAVTLRPAFQDKHGLRLTEVALRWVQHHSVLTPEDGIVLGASSAAQLEQNCLDSEKGPLPDDVVVALDEACKIVGFDAPSYWR</sequence>
<dbReference type="SUPFAM" id="SSF51430">
    <property type="entry name" value="NAD(P)-linked oxidoreductase"/>
    <property type="match status" value="1"/>
</dbReference>
<feature type="domain" description="NADP-dependent oxidoreductase" evidence="2">
    <location>
        <begin position="93"/>
        <end position="307"/>
    </location>
</feature>
<dbReference type="OrthoDB" id="2310150at2759"/>
<protein>
    <recommendedName>
        <fullName evidence="2">NADP-dependent oxidoreductase domain-containing protein</fullName>
    </recommendedName>
</protein>
<evidence type="ECO:0000313" key="3">
    <source>
        <dbReference type="EMBL" id="THH05376.1"/>
    </source>
</evidence>
<dbReference type="EMBL" id="SGPK01000266">
    <property type="protein sequence ID" value="THH05376.1"/>
    <property type="molecule type" value="Genomic_DNA"/>
</dbReference>
<dbReference type="InterPro" id="IPR023210">
    <property type="entry name" value="NADP_OxRdtase_dom"/>
</dbReference>
<gene>
    <name evidence="3" type="ORF">EW145_g4847</name>
</gene>
<keyword evidence="4" id="KW-1185">Reference proteome</keyword>